<comment type="similarity">
    <text evidence="1">Belongs to the membrane fusion protein (MFP) (TC 8.A.1) family.</text>
</comment>
<organism evidence="3 4">
    <name type="scientific">Seonamhaeicola sediminis</name>
    <dbReference type="NCBI Taxonomy" id="2528206"/>
    <lineage>
        <taxon>Bacteria</taxon>
        <taxon>Pseudomonadati</taxon>
        <taxon>Bacteroidota</taxon>
        <taxon>Flavobacteriia</taxon>
        <taxon>Flavobacteriales</taxon>
        <taxon>Flavobacteriaceae</taxon>
    </lineage>
</organism>
<dbReference type="AlphaFoldDB" id="A0A562YB96"/>
<dbReference type="Proteomes" id="UP000295814">
    <property type="component" value="Unassembled WGS sequence"/>
</dbReference>
<dbReference type="Gene3D" id="2.40.30.170">
    <property type="match status" value="1"/>
</dbReference>
<dbReference type="RefSeq" id="WP_133357308.1">
    <property type="nucleotide sequence ID" value="NZ_SMZJ02000010.1"/>
</dbReference>
<gene>
    <name evidence="3" type="ORF">E1J38_013105</name>
</gene>
<name>A0A562YB96_9FLAO</name>
<dbReference type="OrthoDB" id="1522646at2"/>
<sequence>MNIRSQNITTCIFLILGFITISGCDNGAKKHEEETTNKKQYLPDKNEVNILLLNQGGFKKEIVSNGRLVALEKSNLKFKVSEELQQLYVKNGDYVKRGQVLASLNNYTFQQKVNKAQLDLKQATLNFKDLQIRRGFNPNTPDNIPQEEYDKMAIKSGYKNSKHQLETAQFDLRATKLIAPFNGKVANIDTKIHEQVNSNKPFLTLINDTVFEVVFQVIESELNDINVNDVITIQPFATTNAYTGRITTINPQVEKDGTILISATVKNDGNLLEGMNVKVFIQKDVPNQFVVPKAAVVLRDNHEVLFKVQQGKAFWTYVQTIYENSKQYAVIPHPDKSSATLKVGDTIVVSNNLNLAHDSEVAIKIKN</sequence>
<dbReference type="GO" id="GO:0015562">
    <property type="term" value="F:efflux transmembrane transporter activity"/>
    <property type="evidence" value="ECO:0007669"/>
    <property type="project" value="TreeGrafter"/>
</dbReference>
<dbReference type="EMBL" id="SMZJ02000010">
    <property type="protein sequence ID" value="TWO31562.1"/>
    <property type="molecule type" value="Genomic_DNA"/>
</dbReference>
<accession>A0A562YB96</accession>
<reference evidence="3 4" key="1">
    <citation type="submission" date="2019-03" db="EMBL/GenBank/DDBJ databases">
        <authorList>
            <person name="Zhong Y.L."/>
        </authorList>
    </citation>
    <scope>NUCLEOTIDE SEQUENCE [LARGE SCALE GENOMIC DNA]</scope>
    <source>
        <strain evidence="3 4">W255</strain>
    </source>
</reference>
<dbReference type="InterPro" id="IPR006143">
    <property type="entry name" value="RND_pump_MFP"/>
</dbReference>
<comment type="caution">
    <text evidence="3">The sequence shown here is derived from an EMBL/GenBank/DDBJ whole genome shotgun (WGS) entry which is preliminary data.</text>
</comment>
<dbReference type="Pfam" id="PF25917">
    <property type="entry name" value="BSH_RND"/>
    <property type="match status" value="1"/>
</dbReference>
<dbReference type="Gene3D" id="1.10.287.470">
    <property type="entry name" value="Helix hairpin bin"/>
    <property type="match status" value="1"/>
</dbReference>
<dbReference type="Gene3D" id="2.40.50.100">
    <property type="match status" value="1"/>
</dbReference>
<dbReference type="SUPFAM" id="SSF111369">
    <property type="entry name" value="HlyD-like secretion proteins"/>
    <property type="match status" value="1"/>
</dbReference>
<evidence type="ECO:0000313" key="4">
    <source>
        <dbReference type="Proteomes" id="UP000295814"/>
    </source>
</evidence>
<feature type="domain" description="Multidrug resistance protein MdtA-like barrel-sandwich hybrid" evidence="2">
    <location>
        <begin position="76"/>
        <end position="201"/>
    </location>
</feature>
<dbReference type="PROSITE" id="PS51257">
    <property type="entry name" value="PROKAR_LIPOPROTEIN"/>
    <property type="match status" value="1"/>
</dbReference>
<evidence type="ECO:0000256" key="1">
    <source>
        <dbReference type="ARBA" id="ARBA00009477"/>
    </source>
</evidence>
<dbReference type="Gene3D" id="2.40.420.20">
    <property type="match status" value="1"/>
</dbReference>
<dbReference type="PANTHER" id="PTHR30469:SF15">
    <property type="entry name" value="HLYD FAMILY OF SECRETION PROTEINS"/>
    <property type="match status" value="1"/>
</dbReference>
<reference evidence="3 4" key="2">
    <citation type="submission" date="2019-07" db="EMBL/GenBank/DDBJ databases">
        <title>Seonamhaeicola sp. W255 draft genome.</title>
        <authorList>
            <person name="Zhang X.-Y."/>
            <person name="Zhang R."/>
            <person name="Zhong Y.-L."/>
            <person name="Du Z.-J."/>
        </authorList>
    </citation>
    <scope>NUCLEOTIDE SEQUENCE [LARGE SCALE GENOMIC DNA]</scope>
    <source>
        <strain evidence="3 4">W255</strain>
    </source>
</reference>
<dbReference type="InterPro" id="IPR058625">
    <property type="entry name" value="MdtA-like_BSH"/>
</dbReference>
<dbReference type="NCBIfam" id="TIGR01730">
    <property type="entry name" value="RND_mfp"/>
    <property type="match status" value="1"/>
</dbReference>
<dbReference type="GO" id="GO:1990281">
    <property type="term" value="C:efflux pump complex"/>
    <property type="evidence" value="ECO:0007669"/>
    <property type="project" value="TreeGrafter"/>
</dbReference>
<proteinExistence type="inferred from homology"/>
<evidence type="ECO:0000313" key="3">
    <source>
        <dbReference type="EMBL" id="TWO31562.1"/>
    </source>
</evidence>
<dbReference type="PANTHER" id="PTHR30469">
    <property type="entry name" value="MULTIDRUG RESISTANCE PROTEIN MDTA"/>
    <property type="match status" value="1"/>
</dbReference>
<evidence type="ECO:0000259" key="2">
    <source>
        <dbReference type="Pfam" id="PF25917"/>
    </source>
</evidence>
<keyword evidence="4" id="KW-1185">Reference proteome</keyword>
<protein>
    <submittedName>
        <fullName evidence="3">Efflux RND transporter periplasmic adaptor subunit</fullName>
    </submittedName>
</protein>